<dbReference type="EMBL" id="JALLPB020000803">
    <property type="protein sequence ID" value="KAL3806464.1"/>
    <property type="molecule type" value="Genomic_DNA"/>
</dbReference>
<dbReference type="InterPro" id="IPR038765">
    <property type="entry name" value="Papain-like_cys_pep_sf"/>
</dbReference>
<feature type="domain" description="DUSP" evidence="10">
    <location>
        <begin position="1118"/>
        <end position="1239"/>
    </location>
</feature>
<dbReference type="Gene3D" id="3.90.70.10">
    <property type="entry name" value="Cysteine proteinases"/>
    <property type="match status" value="2"/>
</dbReference>
<dbReference type="Pfam" id="PF06337">
    <property type="entry name" value="DUSP"/>
    <property type="match status" value="1"/>
</dbReference>
<comment type="catalytic activity">
    <reaction evidence="1">
        <text>Thiol-dependent hydrolysis of ester, thioester, amide, peptide and isopeptide bonds formed by the C-terminal Gly of ubiquitin (a 76-residue protein attached to proteins as an intracellular targeting signal).</text>
        <dbReference type="EC" id="3.4.19.12"/>
    </reaction>
</comment>
<dbReference type="PANTHER" id="PTHR21646">
    <property type="entry name" value="UBIQUITIN CARBOXYL-TERMINAL HYDROLASE"/>
    <property type="match status" value="1"/>
</dbReference>
<dbReference type="PROSITE" id="PS50235">
    <property type="entry name" value="USP_3"/>
    <property type="match status" value="1"/>
</dbReference>
<dbReference type="PROSITE" id="PS00973">
    <property type="entry name" value="USP_2"/>
    <property type="match status" value="1"/>
</dbReference>
<evidence type="ECO:0000256" key="8">
    <source>
        <dbReference type="SAM" id="MobiDB-lite"/>
    </source>
</evidence>
<dbReference type="InterPro" id="IPR028889">
    <property type="entry name" value="USP"/>
</dbReference>
<sequence length="2224" mass="249168">MNSAAQQRQTRGSQHSPTPGSSSYHSTPDVIVPQTRLSDILSPFSAVEILGHDITRVFIRNFLRFSFLPLTTKPEQLISGGGGGRGSESMVGDGMRERRRFRYPHPLDQRESVEEREEIDLLLLGLSYDFSSARVKTHRANDNKEIGGADSGKLMKHKVAKAWSKLGYVPVPGYELDLTVELFDSNDSFSSSGSFIGGGTTSHSVESSFSSSPLSKPTKGNINNRPGRTNYGVQKSPFIANPSIVQQPRPLHSPPNVLPPPVVSSVGEIFARLWRQCQSVYGLDKSSFLRRGVIFPPTTVPERGPNGHMALMDCVFNALATTPPDPGSLMDEAVSAAAALTAVSAASRLAGTISCGAEGGGIPIGSKSSFGRSSQDDCIAQVLAAGQERPRILLPDLLIVFAICRLGEMEMKHRGHMEEMRMERERKDLRISSHFLDLNDDRNGSNYGIKLVREEDRGDFEEEEKKDVEYAGNQNTSHLAPPPRGDGILLACLLAFRVYDGYQRQNNLTRDTLQRFLSDVYGEESYKAPGVQVILDRLFAPDGAAMRELERELSNKVSAPLMLPARALKVINSDIFQLGVHATIGFLPNLVSTHSIIAESSSTSQDTHSNANVSHFSKMPSLIGSHILLDWILTLFNCMLPHQLPPPPKVCEHHMRIVNSDPLRMIDVLSTKYGLCDGNDDRGEGDNALYEIRRRFHSMEQHSITLSSGSGITIESIAGKSKESYKDSTAECELEAGSSGGAAYVSRETAVLLQLEGDEPLSESSSITPRRPKNAIDENSFVRAVSQPNIEMGHGGYLPPKLAQLTFRASAGRAQELRDLWRRNLWCEDDQVIEKNKNETMKERNKKTHGEEFYLSMYDVLSFGCDAVRYDAVKEDAENDAREGEMHIYHRQNYASEIPLMQLAFKIFRQVPCEECEASENEDNKQNMHANYDDALLTRPQIGKMLLLLLEHKSFRLEADSPPSPSGAGCNDTTTPSRLRKPFFRMIQSFEEGGEERGIELLDNDFGNMSTIFVDVNYASSLGLMPPTLDNSSPLDEGVYESTSPYSFPLSKFVDYVVSEANSGSKSDASSIDFQGFLRWHLHYKSSGGAVCALDTRLGPFLLDLQLIASVLFGVRPASAPMERILVEEIKRRHKLRYPRSLERSSQPYGPSGTIWYVISAEWWRAWQHFTESYPCDGITEGCYLMGKIDNNGLLSDEGFLSLKQGLILRRDFELLEPLAWSALQAWHDGGPPITREVVPFSSRSRTMSLSDVDEKYELELYPLFATVFLCDNASRGEPRPFQQFIPLSRYLPLEDFVCKLRESLRRGSKLMRSDCRLWLMDNTNITASRASPTSGEESDTLGWILDLDHTIVDERNLRGAELTKDENICLMLELRSDDGTWPHSKKIIESSEKDGQLDGICEEKEEMVLGDGVVGLYNLGSIILTTPFFINTRSNTCYLNSSIQCLSHTPILRDYFTSKSYLHDINATNPLGHEGRLAQAFAVLVHNLWKKYEKGNGSLTKNRIISSSTPLDAPALTPKSFKEAMGKFNESFAGNEQHDAQELLAFLLSGLSEDLNRIMKKPYIEAPDSDGRPDEELADIWWSNHLQRELSIIEALFTGQYKSTTTCRTCKYESARFEPFAYLQVPLPEDDQISVQCVHYPIKVEDDILKYSVRVRHDGTVNDLLVNLAKIIHANDEDHIEVDEPCGIKHTECEAFDCSDGNDKNAEKLRYAEMAESMAVVDMGESYIKKIIPYSWALSKLTTQESGEISLLHVYEIQPIPKQKNRLSEIQVIPPVKYSYLALCQRKLDFVPGPFLHPFQPCVFGSPVLLHVRDLEGYTGEDLYAHVSNRMRRYIPNALPKNNLTPSMFRGEVNNTEDDMPTSSVASWHPRRGRQHRQNTTADMEIFSAGKTPPFGFRLRLVSRDGGRCPLCNWFSCCVGCLIPCDDFPVIASCGDSIAIDWHMSVDLSGGGFGWDISKVENTYVDVQMSLHAKALMMVKKHSSFNGDRKKYGYSGSITLEECLDSFAKEEKIPEVFCSKCQDFRVQTKRMSIWRTPPLVMIHLKRFQFTQHMKRKLRDLVVFPIEGLDLSRIVAPSSSLKPNGVSHSKEKGDQEGHSDTNVANNFFSGTLHPLSRNNCGRVESIYDLYGVVHHQGALSGGHYVASLKSELDGKWRLFNDAHIYELNSRDVVDPSAYILFYVRRDVKGATLEDFWDAREREGEGLTEEEVAKLTKSRERCVIS</sequence>
<feature type="compositionally biased region" description="Polar residues" evidence="8">
    <location>
        <begin position="1"/>
        <end position="26"/>
    </location>
</feature>
<evidence type="ECO:0000256" key="1">
    <source>
        <dbReference type="ARBA" id="ARBA00000707"/>
    </source>
</evidence>
<dbReference type="PROSITE" id="PS51283">
    <property type="entry name" value="DUSP"/>
    <property type="match status" value="1"/>
</dbReference>
<dbReference type="InterPro" id="IPR050185">
    <property type="entry name" value="Ub_carboxyl-term_hydrolase"/>
</dbReference>
<dbReference type="Pfam" id="PF00443">
    <property type="entry name" value="UCH"/>
    <property type="match status" value="1"/>
</dbReference>
<proteinExistence type="inferred from homology"/>
<keyword evidence="6" id="KW-0378">Hydrolase</keyword>
<feature type="region of interest" description="Disordered" evidence="8">
    <location>
        <begin position="1"/>
        <end position="29"/>
    </location>
</feature>
<dbReference type="InterPro" id="IPR006615">
    <property type="entry name" value="Pept_C19_DUSP"/>
</dbReference>
<protein>
    <recommendedName>
        <fullName evidence="3">ubiquitinyl hydrolase 1</fullName>
        <ecNumber evidence="3">3.4.19.12</ecNumber>
    </recommendedName>
</protein>
<dbReference type="SMART" id="SM00695">
    <property type="entry name" value="DUSP"/>
    <property type="match status" value="1"/>
</dbReference>
<evidence type="ECO:0000256" key="2">
    <source>
        <dbReference type="ARBA" id="ARBA00009085"/>
    </source>
</evidence>
<evidence type="ECO:0000259" key="9">
    <source>
        <dbReference type="PROSITE" id="PS50235"/>
    </source>
</evidence>
<feature type="compositionally biased region" description="Low complexity" evidence="8">
    <location>
        <begin position="206"/>
        <end position="215"/>
    </location>
</feature>
<name>A0ABD3R1K4_9STRA</name>
<feature type="region of interest" description="Disordered" evidence="8">
    <location>
        <begin position="458"/>
        <end position="479"/>
    </location>
</feature>
<dbReference type="Gene3D" id="3.30.2230.10">
    <property type="entry name" value="DUSP-like"/>
    <property type="match status" value="1"/>
</dbReference>
<evidence type="ECO:0000259" key="10">
    <source>
        <dbReference type="PROSITE" id="PS51283"/>
    </source>
</evidence>
<dbReference type="GO" id="GO:0004843">
    <property type="term" value="F:cysteine-type deubiquitinase activity"/>
    <property type="evidence" value="ECO:0007669"/>
    <property type="project" value="UniProtKB-EC"/>
</dbReference>
<dbReference type="InterPro" id="IPR018200">
    <property type="entry name" value="USP_CS"/>
</dbReference>
<feature type="region of interest" description="Disordered" evidence="8">
    <location>
        <begin position="1856"/>
        <end position="1876"/>
    </location>
</feature>
<feature type="compositionally biased region" description="Polar residues" evidence="8">
    <location>
        <begin position="218"/>
        <end position="227"/>
    </location>
</feature>
<organism evidence="11 12">
    <name type="scientific">Cyclostephanos tholiformis</name>
    <dbReference type="NCBI Taxonomy" id="382380"/>
    <lineage>
        <taxon>Eukaryota</taxon>
        <taxon>Sar</taxon>
        <taxon>Stramenopiles</taxon>
        <taxon>Ochrophyta</taxon>
        <taxon>Bacillariophyta</taxon>
        <taxon>Coscinodiscophyceae</taxon>
        <taxon>Thalassiosirophycidae</taxon>
        <taxon>Stephanodiscales</taxon>
        <taxon>Stephanodiscaceae</taxon>
        <taxon>Cyclostephanos</taxon>
    </lineage>
</organism>
<dbReference type="InterPro" id="IPR035927">
    <property type="entry name" value="DUSP-like_sf"/>
</dbReference>
<dbReference type="InterPro" id="IPR001394">
    <property type="entry name" value="Peptidase_C19_UCH"/>
</dbReference>
<evidence type="ECO:0000256" key="3">
    <source>
        <dbReference type="ARBA" id="ARBA00012759"/>
    </source>
</evidence>
<reference evidence="11 12" key="1">
    <citation type="submission" date="2024-10" db="EMBL/GenBank/DDBJ databases">
        <title>Updated reference genomes for cyclostephanoid diatoms.</title>
        <authorList>
            <person name="Roberts W.R."/>
            <person name="Alverson A.J."/>
        </authorList>
    </citation>
    <scope>NUCLEOTIDE SEQUENCE [LARGE SCALE GENOMIC DNA]</scope>
    <source>
        <strain evidence="11 12">AJA228-03</strain>
    </source>
</reference>
<evidence type="ECO:0000256" key="5">
    <source>
        <dbReference type="ARBA" id="ARBA00022786"/>
    </source>
</evidence>
<evidence type="ECO:0000313" key="11">
    <source>
        <dbReference type="EMBL" id="KAL3806464.1"/>
    </source>
</evidence>
<gene>
    <name evidence="11" type="ORF">ACHAXA_004039</name>
</gene>
<dbReference type="PANTHER" id="PTHR21646:SF24">
    <property type="entry name" value="UBIQUITIN CARBOXYL-TERMINAL HYDROLASE"/>
    <property type="match status" value="1"/>
</dbReference>
<dbReference type="SUPFAM" id="SSF54001">
    <property type="entry name" value="Cysteine proteinases"/>
    <property type="match status" value="1"/>
</dbReference>
<feature type="domain" description="USP" evidence="9">
    <location>
        <begin position="1429"/>
        <end position="2185"/>
    </location>
</feature>
<feature type="region of interest" description="Disordered" evidence="8">
    <location>
        <begin position="206"/>
        <end position="227"/>
    </location>
</feature>
<keyword evidence="4" id="KW-0645">Protease</keyword>
<dbReference type="GO" id="GO:0006508">
    <property type="term" value="P:proteolysis"/>
    <property type="evidence" value="ECO:0007669"/>
    <property type="project" value="UniProtKB-KW"/>
</dbReference>
<comment type="similarity">
    <text evidence="2">Belongs to the peptidase C19 family.</text>
</comment>
<comment type="caution">
    <text evidence="11">The sequence shown here is derived from an EMBL/GenBank/DDBJ whole genome shotgun (WGS) entry which is preliminary data.</text>
</comment>
<keyword evidence="5" id="KW-0833">Ubl conjugation pathway</keyword>
<keyword evidence="7" id="KW-0788">Thiol protease</keyword>
<evidence type="ECO:0000313" key="12">
    <source>
        <dbReference type="Proteomes" id="UP001530377"/>
    </source>
</evidence>
<keyword evidence="12" id="KW-1185">Reference proteome</keyword>
<evidence type="ECO:0000256" key="4">
    <source>
        <dbReference type="ARBA" id="ARBA00022670"/>
    </source>
</evidence>
<dbReference type="Proteomes" id="UP001530377">
    <property type="component" value="Unassembled WGS sequence"/>
</dbReference>
<accession>A0ABD3R1K4</accession>
<dbReference type="EC" id="3.4.19.12" evidence="3"/>
<evidence type="ECO:0000256" key="6">
    <source>
        <dbReference type="ARBA" id="ARBA00022801"/>
    </source>
</evidence>
<dbReference type="SUPFAM" id="SSF143791">
    <property type="entry name" value="DUSP-like"/>
    <property type="match status" value="1"/>
</dbReference>
<evidence type="ECO:0000256" key="7">
    <source>
        <dbReference type="ARBA" id="ARBA00022807"/>
    </source>
</evidence>